<dbReference type="RefSeq" id="WP_371753772.1">
    <property type="nucleotide sequence ID" value="NZ_JAYJLD010000009.1"/>
</dbReference>
<name>A0ABU5ZGM2_9BACL</name>
<proteinExistence type="predicted"/>
<gene>
    <name evidence="1" type="ORF">VF724_08255</name>
</gene>
<reference evidence="1" key="1">
    <citation type="submission" date="2023-12" db="EMBL/GenBank/DDBJ databases">
        <title>Fervidustalea candida gen. nov., sp. nov., a novel member of the family Paenibacillaceae isolated from a geothermal area.</title>
        <authorList>
            <person name="Li W.-J."/>
            <person name="Jiao J.-Y."/>
            <person name="Chen Y."/>
        </authorList>
    </citation>
    <scope>NUCLEOTIDE SEQUENCE</scope>
    <source>
        <strain evidence="1">SYSU GA230002</strain>
    </source>
</reference>
<dbReference type="EMBL" id="JAYJLD010000009">
    <property type="protein sequence ID" value="MEB3101653.1"/>
    <property type="molecule type" value="Genomic_DNA"/>
</dbReference>
<evidence type="ECO:0000313" key="2">
    <source>
        <dbReference type="Proteomes" id="UP001310386"/>
    </source>
</evidence>
<comment type="caution">
    <text evidence="1">The sequence shown here is derived from an EMBL/GenBank/DDBJ whole genome shotgun (WGS) entry which is preliminary data.</text>
</comment>
<protein>
    <submittedName>
        <fullName evidence="1">DUF2680 domain-containing protein</fullName>
    </submittedName>
</protein>
<dbReference type="Proteomes" id="UP001310386">
    <property type="component" value="Unassembled WGS sequence"/>
</dbReference>
<keyword evidence="2" id="KW-1185">Reference proteome</keyword>
<organism evidence="1 2">
    <name type="scientific">Ferviditalea candida</name>
    <dbReference type="NCBI Taxonomy" id="3108399"/>
    <lineage>
        <taxon>Bacteria</taxon>
        <taxon>Bacillati</taxon>
        <taxon>Bacillota</taxon>
        <taxon>Bacilli</taxon>
        <taxon>Bacillales</taxon>
        <taxon>Paenibacillaceae</taxon>
        <taxon>Ferviditalea</taxon>
    </lineage>
</organism>
<evidence type="ECO:0000313" key="1">
    <source>
        <dbReference type="EMBL" id="MEB3101653.1"/>
    </source>
</evidence>
<accession>A0ABU5ZGM2</accession>
<sequence>MTRRFRNKWISVSLIFVFLYVILGAPYQAKGRDDDGEMDCTARVKMSWATKKRLDQIYHEIYMDYYSLIETYSWAGALTRSQKETRLRMLKHYIDRIKRANYQWCSEHEPDEWEEEWYNAD</sequence>